<proteinExistence type="predicted"/>
<organism evidence="2 3">
    <name type="scientific">Psittacicella hinzii</name>
    <dbReference type="NCBI Taxonomy" id="2028575"/>
    <lineage>
        <taxon>Bacteria</taxon>
        <taxon>Pseudomonadati</taxon>
        <taxon>Pseudomonadota</taxon>
        <taxon>Gammaproteobacteria</taxon>
        <taxon>Pasteurellales</taxon>
        <taxon>Psittacicellaceae</taxon>
        <taxon>Psittacicella</taxon>
    </lineage>
</organism>
<dbReference type="Pfam" id="PF04279">
    <property type="entry name" value="IspA"/>
    <property type="match status" value="1"/>
</dbReference>
<dbReference type="EMBL" id="NRJG01000164">
    <property type="protein sequence ID" value="RIY34914.1"/>
    <property type="molecule type" value="Genomic_DNA"/>
</dbReference>
<keyword evidence="1" id="KW-1133">Transmembrane helix</keyword>
<accession>A0A3A1YFB0</accession>
<reference evidence="2 3" key="1">
    <citation type="submission" date="2017-08" db="EMBL/GenBank/DDBJ databases">
        <title>Reclassification of Bisgaard taxon 37 and 44.</title>
        <authorList>
            <person name="Christensen H."/>
        </authorList>
    </citation>
    <scope>NUCLEOTIDE SEQUENCE [LARGE SCALE GENOMIC DNA]</scope>
    <source>
        <strain evidence="2 3">111</strain>
    </source>
</reference>
<gene>
    <name evidence="2" type="ORF">CKF58_07505</name>
</gene>
<keyword evidence="3" id="KW-1185">Reference proteome</keyword>
<name>A0A3A1YFB0_9GAMM</name>
<dbReference type="Proteomes" id="UP000265916">
    <property type="component" value="Unassembled WGS sequence"/>
</dbReference>
<evidence type="ECO:0000313" key="2">
    <source>
        <dbReference type="EMBL" id="RIY34914.1"/>
    </source>
</evidence>
<dbReference type="AlphaFoldDB" id="A0A3A1YFB0"/>
<protein>
    <recommendedName>
        <fullName evidence="4">Intracellular septation protein A</fullName>
    </recommendedName>
</protein>
<sequence>MAAEYSAIALSIAIIVEMIIKHLFIHKLSKFALFMYLVIFCFTVPAIIFNDIKYIQLKFYLFKIIFIIVNIVLMHKFDVNIMQKTIGYLIKGVSPKGWMVINYIFVVYMISALIAGLYTQYYISNDAWVFLKGVLLPIYGACITGLMIVYGIFDVYRQKKKQVD</sequence>
<feature type="transmembrane region" description="Helical" evidence="1">
    <location>
        <begin position="60"/>
        <end position="79"/>
    </location>
</feature>
<evidence type="ECO:0000313" key="3">
    <source>
        <dbReference type="Proteomes" id="UP000265916"/>
    </source>
</evidence>
<dbReference type="InterPro" id="IPR006008">
    <property type="entry name" value="YciB"/>
</dbReference>
<evidence type="ECO:0008006" key="4">
    <source>
        <dbReference type="Google" id="ProtNLM"/>
    </source>
</evidence>
<keyword evidence="1" id="KW-0472">Membrane</keyword>
<comment type="caution">
    <text evidence="2">The sequence shown here is derived from an EMBL/GenBank/DDBJ whole genome shotgun (WGS) entry which is preliminary data.</text>
</comment>
<feature type="transmembrane region" description="Helical" evidence="1">
    <location>
        <begin position="31"/>
        <end position="48"/>
    </location>
</feature>
<feature type="transmembrane region" description="Helical" evidence="1">
    <location>
        <begin position="129"/>
        <end position="153"/>
    </location>
</feature>
<evidence type="ECO:0000256" key="1">
    <source>
        <dbReference type="SAM" id="Phobius"/>
    </source>
</evidence>
<dbReference type="GO" id="GO:0016020">
    <property type="term" value="C:membrane"/>
    <property type="evidence" value="ECO:0007669"/>
    <property type="project" value="InterPro"/>
</dbReference>
<keyword evidence="1" id="KW-0812">Transmembrane</keyword>
<feature type="transmembrane region" description="Helical" evidence="1">
    <location>
        <begin position="6"/>
        <end position="24"/>
    </location>
</feature>
<feature type="transmembrane region" description="Helical" evidence="1">
    <location>
        <begin position="100"/>
        <end position="123"/>
    </location>
</feature>